<comment type="caution">
    <text evidence="1">The sequence shown here is derived from an EMBL/GenBank/DDBJ whole genome shotgun (WGS) entry which is preliminary data.</text>
</comment>
<protein>
    <submittedName>
        <fullName evidence="1">Uncharacterized protein</fullName>
    </submittedName>
</protein>
<gene>
    <name evidence="1" type="ORF">Glove_768g7</name>
</gene>
<reference evidence="1 2" key="1">
    <citation type="submission" date="2018-08" db="EMBL/GenBank/DDBJ databases">
        <title>Genome and evolution of the arbuscular mycorrhizal fungus Diversispora epigaea (formerly Glomus versiforme) and its bacterial endosymbionts.</title>
        <authorList>
            <person name="Sun X."/>
            <person name="Fei Z."/>
            <person name="Harrison M."/>
        </authorList>
    </citation>
    <scope>NUCLEOTIDE SEQUENCE [LARGE SCALE GENOMIC DNA]</scope>
    <source>
        <strain evidence="1 2">IT104</strain>
    </source>
</reference>
<organism evidence="1 2">
    <name type="scientific">Diversispora epigaea</name>
    <dbReference type="NCBI Taxonomy" id="1348612"/>
    <lineage>
        <taxon>Eukaryota</taxon>
        <taxon>Fungi</taxon>
        <taxon>Fungi incertae sedis</taxon>
        <taxon>Mucoromycota</taxon>
        <taxon>Glomeromycotina</taxon>
        <taxon>Glomeromycetes</taxon>
        <taxon>Diversisporales</taxon>
        <taxon>Diversisporaceae</taxon>
        <taxon>Diversispora</taxon>
    </lineage>
</organism>
<evidence type="ECO:0000313" key="2">
    <source>
        <dbReference type="Proteomes" id="UP000266861"/>
    </source>
</evidence>
<evidence type="ECO:0000313" key="1">
    <source>
        <dbReference type="EMBL" id="RHZ44049.1"/>
    </source>
</evidence>
<dbReference type="EMBL" id="PQFF01000597">
    <property type="protein sequence ID" value="RHZ44049.1"/>
    <property type="molecule type" value="Genomic_DNA"/>
</dbReference>
<name>A0A397G1V6_9GLOM</name>
<proteinExistence type="predicted"/>
<keyword evidence="2" id="KW-1185">Reference proteome</keyword>
<dbReference type="AlphaFoldDB" id="A0A397G1V6"/>
<sequence length="53" mass="6113">MSRAHELLKEIDIKYLPRYCTQGRLMSGILSFEVGAKQKKSNILNNLKTEKAF</sequence>
<accession>A0A397G1V6</accession>
<dbReference type="Proteomes" id="UP000266861">
    <property type="component" value="Unassembled WGS sequence"/>
</dbReference>